<comment type="similarity">
    <text evidence="6">Belongs to the truncated hemoglobin family. Group II subfamily.</text>
</comment>
<dbReference type="PANTHER" id="PTHR47366:SF1">
    <property type="entry name" value="TWO-ON-TWO HEMOGLOBIN-3"/>
    <property type="match status" value="1"/>
</dbReference>
<keyword evidence="4" id="KW-0479">Metal-binding</keyword>
<dbReference type="Pfam" id="PF01152">
    <property type="entry name" value="Bac_globin"/>
    <property type="match status" value="1"/>
</dbReference>
<dbReference type="SUPFAM" id="SSF46458">
    <property type="entry name" value="Globin-like"/>
    <property type="match status" value="1"/>
</dbReference>
<dbReference type="InterPro" id="IPR001486">
    <property type="entry name" value="Hemoglobin_trunc"/>
</dbReference>
<evidence type="ECO:0000256" key="3">
    <source>
        <dbReference type="ARBA" id="ARBA00022617"/>
    </source>
</evidence>
<evidence type="ECO:0000313" key="8">
    <source>
        <dbReference type="Proteomes" id="UP000437736"/>
    </source>
</evidence>
<organism evidence="7 8">
    <name type="scientific">Acidiferrimicrobium australe</name>
    <dbReference type="NCBI Taxonomy" id="2664430"/>
    <lineage>
        <taxon>Bacteria</taxon>
        <taxon>Bacillati</taxon>
        <taxon>Actinomycetota</taxon>
        <taxon>Acidimicrobiia</taxon>
        <taxon>Acidimicrobiales</taxon>
        <taxon>Acidimicrobiaceae</taxon>
        <taxon>Acidiferrimicrobium</taxon>
    </lineage>
</organism>
<keyword evidence="2" id="KW-0813">Transport</keyword>
<dbReference type="EMBL" id="WJHE01000347">
    <property type="protein sequence ID" value="MST32633.1"/>
    <property type="molecule type" value="Genomic_DNA"/>
</dbReference>
<keyword evidence="5" id="KW-0408">Iron</keyword>
<comment type="cofactor">
    <cofactor evidence="1">
        <name>heme</name>
        <dbReference type="ChEBI" id="CHEBI:30413"/>
    </cofactor>
</comment>
<reference evidence="7 8" key="1">
    <citation type="submission" date="2019-11" db="EMBL/GenBank/DDBJ databases">
        <title>Acidiferrimicrobium australis gen. nov., sp. nov., an acidophilic and obligately heterotrophic, member of the Actinobacteria that catalyses dissimilatory oxido- reduction of iron isolated from metal-rich acidic water in Chile.</title>
        <authorList>
            <person name="Gonzalez D."/>
            <person name="Huber K."/>
            <person name="Hedrich S."/>
            <person name="Rojas-Villalobos C."/>
            <person name="Quatrini R."/>
            <person name="Dinamarca M.A."/>
            <person name="Schwarz A."/>
            <person name="Canales C."/>
            <person name="Nancucheo I."/>
        </authorList>
    </citation>
    <scope>NUCLEOTIDE SEQUENCE [LARGE SCALE GENOMIC DNA]</scope>
    <source>
        <strain evidence="7 8">USS-CCA1</strain>
    </source>
</reference>
<evidence type="ECO:0000256" key="4">
    <source>
        <dbReference type="ARBA" id="ARBA00022723"/>
    </source>
</evidence>
<keyword evidence="3" id="KW-0349">Heme</keyword>
<evidence type="ECO:0000256" key="1">
    <source>
        <dbReference type="ARBA" id="ARBA00001971"/>
    </source>
</evidence>
<dbReference type="InterPro" id="IPR009050">
    <property type="entry name" value="Globin-like_sf"/>
</dbReference>
<dbReference type="InterPro" id="IPR019795">
    <property type="entry name" value="Globin_bac-like_CS"/>
</dbReference>
<evidence type="ECO:0000313" key="7">
    <source>
        <dbReference type="EMBL" id="MST32633.1"/>
    </source>
</evidence>
<name>A0ABW9QW76_9ACTN</name>
<comment type="caution">
    <text evidence="7">The sequence shown here is derived from an EMBL/GenBank/DDBJ whole genome shotgun (WGS) entry which is preliminary data.</text>
</comment>
<dbReference type="PROSITE" id="PS01213">
    <property type="entry name" value="GLOBIN_FAM_2"/>
    <property type="match status" value="1"/>
</dbReference>
<dbReference type="InterPro" id="IPR012292">
    <property type="entry name" value="Globin/Proto"/>
</dbReference>
<dbReference type="PANTHER" id="PTHR47366">
    <property type="entry name" value="TWO-ON-TWO HEMOGLOBIN-3"/>
    <property type="match status" value="1"/>
</dbReference>
<accession>A0ABW9QW76</accession>
<protein>
    <submittedName>
        <fullName evidence="7">Globin</fullName>
    </submittedName>
</protein>
<dbReference type="InterPro" id="IPR044203">
    <property type="entry name" value="GlbO/GLB3-like"/>
</dbReference>
<dbReference type="Gene3D" id="1.10.490.10">
    <property type="entry name" value="Globins"/>
    <property type="match status" value="1"/>
</dbReference>
<keyword evidence="8" id="KW-1185">Reference proteome</keyword>
<sequence length="135" mass="15111">MRHPGGVAPPTLYERVGGDAFFEALTRRFYADVRRDPVLAPLYPADEADFEAARFHLQQFLVQFWGGPATYNEERGHPRLRMRHAPFVIGRPERDAWVRHMLDAVAASGAGAMERAQLVTYFESAATHMINAAGA</sequence>
<evidence type="ECO:0000256" key="5">
    <source>
        <dbReference type="ARBA" id="ARBA00023004"/>
    </source>
</evidence>
<gene>
    <name evidence="7" type="ORF">GHK86_07855</name>
</gene>
<evidence type="ECO:0000256" key="6">
    <source>
        <dbReference type="ARBA" id="ARBA00034496"/>
    </source>
</evidence>
<dbReference type="Proteomes" id="UP000437736">
    <property type="component" value="Unassembled WGS sequence"/>
</dbReference>
<proteinExistence type="inferred from homology"/>
<evidence type="ECO:0000256" key="2">
    <source>
        <dbReference type="ARBA" id="ARBA00022448"/>
    </source>
</evidence>